<accession>A0ABP1R5R7</accession>
<reference evidence="1 2" key="1">
    <citation type="submission" date="2024-08" db="EMBL/GenBank/DDBJ databases">
        <authorList>
            <person name="Cucini C."/>
            <person name="Frati F."/>
        </authorList>
    </citation>
    <scope>NUCLEOTIDE SEQUENCE [LARGE SCALE GENOMIC DNA]</scope>
</reference>
<dbReference type="Proteomes" id="UP001642540">
    <property type="component" value="Unassembled WGS sequence"/>
</dbReference>
<name>A0ABP1R5R7_9HEXA</name>
<dbReference type="EMBL" id="CAXLJM020000065">
    <property type="protein sequence ID" value="CAL8120928.1"/>
    <property type="molecule type" value="Genomic_DNA"/>
</dbReference>
<organism evidence="1 2">
    <name type="scientific">Orchesella dallaii</name>
    <dbReference type="NCBI Taxonomy" id="48710"/>
    <lineage>
        <taxon>Eukaryota</taxon>
        <taxon>Metazoa</taxon>
        <taxon>Ecdysozoa</taxon>
        <taxon>Arthropoda</taxon>
        <taxon>Hexapoda</taxon>
        <taxon>Collembola</taxon>
        <taxon>Entomobryomorpha</taxon>
        <taxon>Entomobryoidea</taxon>
        <taxon>Orchesellidae</taxon>
        <taxon>Orchesellinae</taxon>
        <taxon>Orchesella</taxon>
    </lineage>
</organism>
<comment type="caution">
    <text evidence="1">The sequence shown here is derived from an EMBL/GenBank/DDBJ whole genome shotgun (WGS) entry which is preliminary data.</text>
</comment>
<keyword evidence="2" id="KW-1185">Reference proteome</keyword>
<protein>
    <submittedName>
        <fullName evidence="1">Uncharacterized protein</fullName>
    </submittedName>
</protein>
<evidence type="ECO:0000313" key="2">
    <source>
        <dbReference type="Proteomes" id="UP001642540"/>
    </source>
</evidence>
<proteinExistence type="predicted"/>
<sequence length="84" mass="9742">MSQKSKETLRNKLRGYNCMQTGNQDIFQEQITTAKQRLLNTFPVVWMSTFISGQRLNEIIEILELTIADIQRKEAAARDVIQIN</sequence>
<evidence type="ECO:0000313" key="1">
    <source>
        <dbReference type="EMBL" id="CAL8120928.1"/>
    </source>
</evidence>
<gene>
    <name evidence="1" type="ORF">ODALV1_LOCUS19137</name>
</gene>